<reference evidence="1 2" key="1">
    <citation type="submission" date="2020-07" db="EMBL/GenBank/DDBJ databases">
        <title>Roseicoccus Jingziensis gen. nov., sp. nov., isolated from coastal seawater.</title>
        <authorList>
            <person name="Feng X."/>
        </authorList>
    </citation>
    <scope>NUCLEOTIDE SEQUENCE [LARGE SCALE GENOMIC DNA]</scope>
    <source>
        <strain evidence="1 2">N1E253</strain>
    </source>
</reference>
<accession>A0A851GI74</accession>
<dbReference type="RefSeq" id="WP_178930866.1">
    <property type="nucleotide sequence ID" value="NZ_JACBAZ010000001.1"/>
</dbReference>
<keyword evidence="2" id="KW-1185">Reference proteome</keyword>
<organism evidence="1 2">
    <name type="scientific">Oceaniferula marina</name>
    <dbReference type="NCBI Taxonomy" id="2748318"/>
    <lineage>
        <taxon>Bacteria</taxon>
        <taxon>Pseudomonadati</taxon>
        <taxon>Verrucomicrobiota</taxon>
        <taxon>Verrucomicrobiia</taxon>
        <taxon>Verrucomicrobiales</taxon>
        <taxon>Verrucomicrobiaceae</taxon>
        <taxon>Oceaniferula</taxon>
    </lineage>
</organism>
<dbReference type="PROSITE" id="PS51257">
    <property type="entry name" value="PROKAR_LIPOPROTEIN"/>
    <property type="match status" value="1"/>
</dbReference>
<proteinExistence type="predicted"/>
<evidence type="ECO:0000313" key="2">
    <source>
        <dbReference type="Proteomes" id="UP000557872"/>
    </source>
</evidence>
<dbReference type="EMBL" id="JACBAZ010000001">
    <property type="protein sequence ID" value="NWK54330.1"/>
    <property type="molecule type" value="Genomic_DNA"/>
</dbReference>
<name>A0A851GI74_9BACT</name>
<comment type="caution">
    <text evidence="1">The sequence shown here is derived from an EMBL/GenBank/DDBJ whole genome shotgun (WGS) entry which is preliminary data.</text>
</comment>
<dbReference type="Proteomes" id="UP000557872">
    <property type="component" value="Unassembled WGS sequence"/>
</dbReference>
<evidence type="ECO:0000313" key="1">
    <source>
        <dbReference type="EMBL" id="NWK54330.1"/>
    </source>
</evidence>
<sequence length="232" mass="26031">MKGLSVSCVGLLILLGLVSCNQVKEVAHQLQQLKNGESNDAQEEVVDDQGLKMKKTAGLESVKDLEKSDDAVSRCLNVYGRVPSVLVRVQDEESAFEARKQLDLMAYDIESIMPDLVEVTDPRDLAKCKKRSLEQYGEHASDIRYWYVLDVNWAKYNKQSCSIDERIQRQMLRIRRDVNESPVVFDMLLEGIRGIAIVELGGKSASEINQVDESTLITPMSDDWLPPGVTQG</sequence>
<gene>
    <name evidence="1" type="ORF">HW115_01815</name>
</gene>
<evidence type="ECO:0008006" key="3">
    <source>
        <dbReference type="Google" id="ProtNLM"/>
    </source>
</evidence>
<dbReference type="AlphaFoldDB" id="A0A851GI74"/>
<protein>
    <recommendedName>
        <fullName evidence="3">Lipoprotein</fullName>
    </recommendedName>
</protein>